<dbReference type="Proteomes" id="UP000019141">
    <property type="component" value="Unassembled WGS sequence"/>
</dbReference>
<dbReference type="InterPro" id="IPR043144">
    <property type="entry name" value="Mal/L-sulf/L-lact_DH-like_ah"/>
</dbReference>
<dbReference type="Pfam" id="PF02615">
    <property type="entry name" value="Ldh_2"/>
    <property type="match status" value="1"/>
</dbReference>
<dbReference type="AlphaFoldDB" id="W4LRS2"/>
<dbReference type="InterPro" id="IPR036111">
    <property type="entry name" value="Mal/L-sulfo/L-lacto_DH-like_sf"/>
</dbReference>
<sequence>MILDRFKVPEGEEVHVSEDALRHTVTAIFSKLGVSAEDAAEAADVLTMTDLRGVETHGVSNMLRLYVQDYQAGKLNPAPGWTIERESPSTAVVDAERRLGVIVGPQAMRLAVEKAKQVGVGVVVVHNSGHFGAIGHHAMVAAEQNMVGVCYTAAGLSVVPTFASKAMFGTNPIAIAAPARNEAPVLFDVATSAIAGNKIRLAMRVGAPLLPGWVSDKEGRPLTEDVMVHDRNEFLQLPLGGTREQGSHKGYGFALMGEILGTLLGGAVPSMIDPTSGSKTHFAAYNIEAFTDPEVYMTTMDNMLETLRTAQPAEGHERVLYPGLSEHEESLERRAHGIPLHREVIDWFNSVTDELGLPAMATMA</sequence>
<dbReference type="PATRIC" id="fig|1429438.4.peg.2176"/>
<dbReference type="InterPro" id="IPR043143">
    <property type="entry name" value="Mal/L-sulf/L-lact_DH-like_NADP"/>
</dbReference>
<comment type="caution">
    <text evidence="3">The sequence shown here is derived from an EMBL/GenBank/DDBJ whole genome shotgun (WGS) entry which is preliminary data.</text>
</comment>
<proteinExistence type="inferred from homology"/>
<keyword evidence="4" id="KW-1185">Reference proteome</keyword>
<dbReference type="PANTHER" id="PTHR11091">
    <property type="entry name" value="OXIDOREDUCTASE-RELATED"/>
    <property type="match status" value="1"/>
</dbReference>
<comment type="similarity">
    <text evidence="1">Belongs to the LDH2/MDH2 oxidoreductase family.</text>
</comment>
<organism evidence="3 4">
    <name type="scientific">Entotheonella factor</name>
    <dbReference type="NCBI Taxonomy" id="1429438"/>
    <lineage>
        <taxon>Bacteria</taxon>
        <taxon>Pseudomonadati</taxon>
        <taxon>Nitrospinota/Tectimicrobiota group</taxon>
        <taxon>Candidatus Tectimicrobiota</taxon>
        <taxon>Candidatus Entotheonellia</taxon>
        <taxon>Candidatus Entotheonellales</taxon>
        <taxon>Candidatus Entotheonellaceae</taxon>
        <taxon>Candidatus Entotheonella</taxon>
    </lineage>
</organism>
<evidence type="ECO:0000313" key="3">
    <source>
        <dbReference type="EMBL" id="ETX00585.1"/>
    </source>
</evidence>
<keyword evidence="2" id="KW-0560">Oxidoreductase</keyword>
<dbReference type="Gene3D" id="3.30.1370.60">
    <property type="entry name" value="Hypothetical oxidoreductase yiak, domain 2"/>
    <property type="match status" value="1"/>
</dbReference>
<evidence type="ECO:0000256" key="2">
    <source>
        <dbReference type="ARBA" id="ARBA00023002"/>
    </source>
</evidence>
<gene>
    <name evidence="3" type="ORF">ETSY1_10695</name>
</gene>
<protein>
    <recommendedName>
        <fullName evidence="5">Malate dehydrogenase</fullName>
    </recommendedName>
</protein>
<dbReference type="HOGENOM" id="CLU_040452_2_0_7"/>
<dbReference type="InterPro" id="IPR003767">
    <property type="entry name" value="Malate/L-lactate_DH-like"/>
</dbReference>
<evidence type="ECO:0000256" key="1">
    <source>
        <dbReference type="ARBA" id="ARBA00006056"/>
    </source>
</evidence>
<dbReference type="PANTHER" id="PTHR11091:SF0">
    <property type="entry name" value="MALATE DEHYDROGENASE"/>
    <property type="match status" value="1"/>
</dbReference>
<dbReference type="EMBL" id="AZHW01000323">
    <property type="protein sequence ID" value="ETX00585.1"/>
    <property type="molecule type" value="Genomic_DNA"/>
</dbReference>
<reference evidence="3 4" key="1">
    <citation type="journal article" date="2014" name="Nature">
        <title>An environmental bacterial taxon with a large and distinct metabolic repertoire.</title>
        <authorList>
            <person name="Wilson M.C."/>
            <person name="Mori T."/>
            <person name="Ruckert C."/>
            <person name="Uria A.R."/>
            <person name="Helf M.J."/>
            <person name="Takada K."/>
            <person name="Gernert C."/>
            <person name="Steffens U.A."/>
            <person name="Heycke N."/>
            <person name="Schmitt S."/>
            <person name="Rinke C."/>
            <person name="Helfrich E.J."/>
            <person name="Brachmann A.O."/>
            <person name="Gurgui C."/>
            <person name="Wakimoto T."/>
            <person name="Kracht M."/>
            <person name="Crusemann M."/>
            <person name="Hentschel U."/>
            <person name="Abe I."/>
            <person name="Matsunaga S."/>
            <person name="Kalinowski J."/>
            <person name="Takeyama H."/>
            <person name="Piel J."/>
        </authorList>
    </citation>
    <scope>NUCLEOTIDE SEQUENCE [LARGE SCALE GENOMIC DNA]</scope>
    <source>
        <strain evidence="4">TSY1</strain>
    </source>
</reference>
<name>W4LRS2_ENTF1</name>
<evidence type="ECO:0008006" key="5">
    <source>
        <dbReference type="Google" id="ProtNLM"/>
    </source>
</evidence>
<accession>W4LRS2</accession>
<evidence type="ECO:0000313" key="4">
    <source>
        <dbReference type="Proteomes" id="UP000019141"/>
    </source>
</evidence>
<dbReference type="SUPFAM" id="SSF89733">
    <property type="entry name" value="L-sulfolactate dehydrogenase-like"/>
    <property type="match status" value="1"/>
</dbReference>
<dbReference type="GO" id="GO:0016491">
    <property type="term" value="F:oxidoreductase activity"/>
    <property type="evidence" value="ECO:0007669"/>
    <property type="project" value="UniProtKB-KW"/>
</dbReference>
<dbReference type="Gene3D" id="1.10.1530.10">
    <property type="match status" value="1"/>
</dbReference>